<protein>
    <recommendedName>
        <fullName evidence="4">DUF2690 domain-containing protein</fullName>
    </recommendedName>
</protein>
<dbReference type="EMBL" id="BONY01000027">
    <property type="protein sequence ID" value="GIH06416.1"/>
    <property type="molecule type" value="Genomic_DNA"/>
</dbReference>
<dbReference type="RefSeq" id="WP_203910234.1">
    <property type="nucleotide sequence ID" value="NZ_BONY01000027.1"/>
</dbReference>
<evidence type="ECO:0000256" key="1">
    <source>
        <dbReference type="SAM" id="SignalP"/>
    </source>
</evidence>
<gene>
    <name evidence="2" type="ORF">Rhe02_44830</name>
</gene>
<evidence type="ECO:0008006" key="4">
    <source>
        <dbReference type="Google" id="ProtNLM"/>
    </source>
</evidence>
<organism evidence="2 3">
    <name type="scientific">Rhizocola hellebori</name>
    <dbReference type="NCBI Taxonomy" id="1392758"/>
    <lineage>
        <taxon>Bacteria</taxon>
        <taxon>Bacillati</taxon>
        <taxon>Actinomycetota</taxon>
        <taxon>Actinomycetes</taxon>
        <taxon>Micromonosporales</taxon>
        <taxon>Micromonosporaceae</taxon>
        <taxon>Rhizocola</taxon>
    </lineage>
</organism>
<proteinExistence type="predicted"/>
<evidence type="ECO:0000313" key="3">
    <source>
        <dbReference type="Proteomes" id="UP000612899"/>
    </source>
</evidence>
<feature type="chain" id="PRO_5035310373" description="DUF2690 domain-containing protein" evidence="1">
    <location>
        <begin position="37"/>
        <end position="162"/>
    </location>
</feature>
<keyword evidence="3" id="KW-1185">Reference proteome</keyword>
<name>A0A8J3VHW1_9ACTN</name>
<keyword evidence="1" id="KW-0732">Signal</keyword>
<evidence type="ECO:0000313" key="2">
    <source>
        <dbReference type="EMBL" id="GIH06416.1"/>
    </source>
</evidence>
<comment type="caution">
    <text evidence="2">The sequence shown here is derived from an EMBL/GenBank/DDBJ whole genome shotgun (WGS) entry which is preliminary data.</text>
</comment>
<dbReference type="Proteomes" id="UP000612899">
    <property type="component" value="Unassembled WGS sequence"/>
</dbReference>
<reference evidence="2" key="1">
    <citation type="submission" date="2021-01" db="EMBL/GenBank/DDBJ databases">
        <title>Whole genome shotgun sequence of Rhizocola hellebori NBRC 109834.</title>
        <authorList>
            <person name="Komaki H."/>
            <person name="Tamura T."/>
        </authorList>
    </citation>
    <scope>NUCLEOTIDE SEQUENCE</scope>
    <source>
        <strain evidence="2">NBRC 109834</strain>
    </source>
</reference>
<dbReference type="AlphaFoldDB" id="A0A8J3VHW1"/>
<feature type="signal peptide" evidence="1">
    <location>
        <begin position="1"/>
        <end position="36"/>
    </location>
</feature>
<dbReference type="InterPro" id="IPR021224">
    <property type="entry name" value="DUF2690"/>
</dbReference>
<dbReference type="Pfam" id="PF10901">
    <property type="entry name" value="DUF2690"/>
    <property type="match status" value="1"/>
</dbReference>
<sequence>MQTARHTPPFSRLMSTVVMVVATAVISLTAVTPAEAATTIQSVGCNGATCAGRDPSNMGCATDGYTVQLVGVDPLGVWEGLELRYSPACNANWARLTAQSYYGAWVSLCVVNDANRNDIQCLAAVRNGYLWSPMIDGHKKVFASVGYSLDSGGSGNRRTGAF</sequence>
<accession>A0A8J3VHW1</accession>